<reference evidence="2 3" key="1">
    <citation type="submission" date="2014-02" db="EMBL/GenBank/DDBJ databases">
        <title>The genome sequence of the entomopathogenic fungus Metarhizium robertsii ARSEF 2575.</title>
        <authorList>
            <person name="Giuliano Garisto Donzelli B."/>
            <person name="Roe B.A."/>
            <person name="Macmil S.L."/>
            <person name="Krasnoff S.B."/>
            <person name="Gibson D.M."/>
        </authorList>
    </citation>
    <scope>NUCLEOTIDE SEQUENCE [LARGE SCALE GENOMIC DNA]</scope>
    <source>
        <strain evidence="2 3">ARSEF 2575</strain>
    </source>
</reference>
<protein>
    <submittedName>
        <fullName evidence="2">DDE superfamily endonuclease</fullName>
    </submittedName>
</protein>
<name>A0A0A1UN00_9HYPO</name>
<dbReference type="AlphaFoldDB" id="A0A0A1UN00"/>
<dbReference type="EMBL" id="JELW01000077">
    <property type="protein sequence ID" value="EXU95502.1"/>
    <property type="molecule type" value="Genomic_DNA"/>
</dbReference>
<comment type="caution">
    <text evidence="2">The sequence shown here is derived from an EMBL/GenBank/DDBJ whole genome shotgun (WGS) entry which is preliminary data.</text>
</comment>
<dbReference type="InterPro" id="IPR004875">
    <property type="entry name" value="DDE_SF_endonuclease_dom"/>
</dbReference>
<organism evidence="2 3">
    <name type="scientific">Metarhizium robertsii</name>
    <dbReference type="NCBI Taxonomy" id="568076"/>
    <lineage>
        <taxon>Eukaryota</taxon>
        <taxon>Fungi</taxon>
        <taxon>Dikarya</taxon>
        <taxon>Ascomycota</taxon>
        <taxon>Pezizomycotina</taxon>
        <taxon>Sordariomycetes</taxon>
        <taxon>Hypocreomycetidae</taxon>
        <taxon>Hypocreales</taxon>
        <taxon>Clavicipitaceae</taxon>
        <taxon>Metarhizium</taxon>
    </lineage>
</organism>
<keyword evidence="2" id="KW-0540">Nuclease</keyword>
<evidence type="ECO:0000259" key="1">
    <source>
        <dbReference type="Pfam" id="PF03184"/>
    </source>
</evidence>
<proteinExistence type="predicted"/>
<dbReference type="Proteomes" id="UP000030151">
    <property type="component" value="Unassembled WGS sequence"/>
</dbReference>
<sequence>MEALIQEALQYIDDFPGAKVAKVAREFGALRTIDCDTASRAGPQNVRSRFLKHHGHFKKLQKKLHSERQASEDLGRVNQYYQSPRKVIQDYGIPPNSIWNMDETGFRTGEGKDKLVITRRNGAHYFGIPENRKSAAATEAISASGHFVLAFLILSEQMHMASLYEISELDADTAIQPTPTGYSNNESSLEWLQLFDKHTADLKSSRRLLILDGHGSHHTRQFTEYCDEHDIIPFGMPPNLTHHYYAKALDAMVRGGLVKTCITKC</sequence>
<dbReference type="HOGENOM" id="CLU_1050029_0_0_1"/>
<gene>
    <name evidence="2" type="ORF">X797_011415</name>
</gene>
<evidence type="ECO:0000313" key="3">
    <source>
        <dbReference type="Proteomes" id="UP000030151"/>
    </source>
</evidence>
<dbReference type="GO" id="GO:0004519">
    <property type="term" value="F:endonuclease activity"/>
    <property type="evidence" value="ECO:0007669"/>
    <property type="project" value="UniProtKB-KW"/>
</dbReference>
<dbReference type="Pfam" id="PF03184">
    <property type="entry name" value="DDE_1"/>
    <property type="match status" value="1"/>
</dbReference>
<keyword evidence="2" id="KW-0255">Endonuclease</keyword>
<accession>A0A0A1UN00</accession>
<dbReference type="GO" id="GO:0003676">
    <property type="term" value="F:nucleic acid binding"/>
    <property type="evidence" value="ECO:0007669"/>
    <property type="project" value="InterPro"/>
</dbReference>
<feature type="domain" description="DDE-1" evidence="1">
    <location>
        <begin position="135"/>
        <end position="244"/>
    </location>
</feature>
<dbReference type="OrthoDB" id="5014592at2759"/>
<keyword evidence="2" id="KW-0378">Hydrolase</keyword>
<evidence type="ECO:0000313" key="2">
    <source>
        <dbReference type="EMBL" id="EXU95502.1"/>
    </source>
</evidence>